<evidence type="ECO:0000256" key="4">
    <source>
        <dbReference type="ARBA" id="ARBA00022989"/>
    </source>
</evidence>
<keyword evidence="4 6" id="KW-1133">Transmembrane helix</keyword>
<proteinExistence type="inferred from homology"/>
<evidence type="ECO:0000256" key="3">
    <source>
        <dbReference type="ARBA" id="ARBA00022692"/>
    </source>
</evidence>
<comment type="subcellular location">
    <subcellularLocation>
        <location evidence="1 6">Membrane</location>
        <topology evidence="1 6">Multi-pass membrane protein</topology>
    </subcellularLocation>
</comment>
<accession>A0A5C3ETB3</accession>
<dbReference type="Proteomes" id="UP000324022">
    <property type="component" value="Unassembled WGS sequence"/>
</dbReference>
<sequence>MAAQAQQVQQKVEYFVAQIDKELSRYPALKKFEQTVPIPKAYAALGAFGIFTLSTMMPRSVSEEFVFFNIAAGFLTNLLGFFIPAYFSLKALESPQPQDDIQWLTYWVVFGMFTFLETFSSIVLYYVPWYYTIKTLAIVWLMLPQTQGAKMVYSKVIRPAFLTTQKTVHQANASTPAAPAETH</sequence>
<evidence type="ECO:0000256" key="5">
    <source>
        <dbReference type="ARBA" id="ARBA00023136"/>
    </source>
</evidence>
<evidence type="ECO:0000313" key="7">
    <source>
        <dbReference type="EMBL" id="SPO32551.1"/>
    </source>
</evidence>
<feature type="transmembrane region" description="Helical" evidence="6">
    <location>
        <begin position="65"/>
        <end position="87"/>
    </location>
</feature>
<protein>
    <recommendedName>
        <fullName evidence="6">Protein YOP1</fullName>
    </recommendedName>
</protein>
<evidence type="ECO:0000256" key="2">
    <source>
        <dbReference type="ARBA" id="ARBA00008573"/>
    </source>
</evidence>
<gene>
    <name evidence="7" type="ORF">UTRI_04295</name>
</gene>
<dbReference type="InterPro" id="IPR004345">
    <property type="entry name" value="TB2_DP1_HVA22"/>
</dbReference>
<organism evidence="7 8">
    <name type="scientific">Ustilago trichophora</name>
    <dbReference type="NCBI Taxonomy" id="86804"/>
    <lineage>
        <taxon>Eukaryota</taxon>
        <taxon>Fungi</taxon>
        <taxon>Dikarya</taxon>
        <taxon>Basidiomycota</taxon>
        <taxon>Ustilaginomycotina</taxon>
        <taxon>Ustilaginomycetes</taxon>
        <taxon>Ustilaginales</taxon>
        <taxon>Ustilaginaceae</taxon>
        <taxon>Ustilago</taxon>
    </lineage>
</organism>
<keyword evidence="8" id="KW-1185">Reference proteome</keyword>
<dbReference type="AlphaFoldDB" id="A0A5C3ETB3"/>
<name>A0A5C3ETB3_9BASI</name>
<reference evidence="7 8" key="1">
    <citation type="submission" date="2018-03" db="EMBL/GenBank/DDBJ databases">
        <authorList>
            <person name="Guldener U."/>
        </authorList>
    </citation>
    <scope>NUCLEOTIDE SEQUENCE [LARGE SCALE GENOMIC DNA]</scope>
    <source>
        <strain evidence="7 8">NBRC100155</strain>
    </source>
</reference>
<comment type="caution">
    <text evidence="6">Lacks conserved residue(s) required for the propagation of feature annotation.</text>
</comment>
<dbReference type="EMBL" id="OOIN01000047">
    <property type="protein sequence ID" value="SPO32551.1"/>
    <property type="molecule type" value="Genomic_DNA"/>
</dbReference>
<comment type="similarity">
    <text evidence="2 6">Belongs to the DP1 family.</text>
</comment>
<evidence type="ECO:0000313" key="8">
    <source>
        <dbReference type="Proteomes" id="UP000324022"/>
    </source>
</evidence>
<dbReference type="PANTHER" id="PTHR12300:SF161">
    <property type="entry name" value="RECEPTOR EXPRESSION-ENHANCING PROTEIN"/>
    <property type="match status" value="1"/>
</dbReference>
<keyword evidence="5 6" id="KW-0472">Membrane</keyword>
<dbReference type="PANTHER" id="PTHR12300">
    <property type="entry name" value="HVA22-LIKE PROTEINS"/>
    <property type="match status" value="1"/>
</dbReference>
<dbReference type="GO" id="GO:0016020">
    <property type="term" value="C:membrane"/>
    <property type="evidence" value="ECO:0007669"/>
    <property type="project" value="UniProtKB-SubCell"/>
</dbReference>
<keyword evidence="3 6" id="KW-0812">Transmembrane</keyword>
<dbReference type="OrthoDB" id="10009287at2759"/>
<feature type="transmembrane region" description="Helical" evidence="6">
    <location>
        <begin position="107"/>
        <end position="127"/>
    </location>
</feature>
<dbReference type="Pfam" id="PF03134">
    <property type="entry name" value="TB2_DP1_HVA22"/>
    <property type="match status" value="1"/>
</dbReference>
<evidence type="ECO:0000256" key="6">
    <source>
        <dbReference type="RuleBase" id="RU362006"/>
    </source>
</evidence>
<evidence type="ECO:0000256" key="1">
    <source>
        <dbReference type="ARBA" id="ARBA00004141"/>
    </source>
</evidence>